<name>A0A7W6RG79_9PROT</name>
<dbReference type="Proteomes" id="UP000554286">
    <property type="component" value="Unassembled WGS sequence"/>
</dbReference>
<keyword evidence="3" id="KW-1185">Reference proteome</keyword>
<sequence length="27" mass="2863">AFRSLLGIVTTKGPITYDMLIAPEAKG</sequence>
<evidence type="ECO:0000313" key="2">
    <source>
        <dbReference type="EMBL" id="MBB4268291.1"/>
    </source>
</evidence>
<dbReference type="EMBL" id="JACIGK010000080">
    <property type="protein sequence ID" value="MBB4268291.1"/>
    <property type="molecule type" value="Genomic_DNA"/>
</dbReference>
<organism evidence="1 3">
    <name type="scientific">Roseospira visakhapatnamensis</name>
    <dbReference type="NCBI Taxonomy" id="390880"/>
    <lineage>
        <taxon>Bacteria</taxon>
        <taxon>Pseudomonadati</taxon>
        <taxon>Pseudomonadota</taxon>
        <taxon>Alphaproteobacteria</taxon>
        <taxon>Rhodospirillales</taxon>
        <taxon>Rhodospirillaceae</taxon>
        <taxon>Roseospira</taxon>
    </lineage>
</organism>
<dbReference type="AlphaFoldDB" id="A0A7W6RG79"/>
<proteinExistence type="predicted"/>
<reference evidence="1 3" key="1">
    <citation type="submission" date="2020-08" db="EMBL/GenBank/DDBJ databases">
        <title>Genome sequencing of Purple Non-Sulfur Bacteria from various extreme environments.</title>
        <authorList>
            <person name="Mayer M."/>
        </authorList>
    </citation>
    <scope>NUCLEOTIDE SEQUENCE [LARGE SCALE GENOMIC DNA]</scope>
    <source>
        <strain evidence="1 3">JA131</strain>
    </source>
</reference>
<evidence type="ECO:0000313" key="1">
    <source>
        <dbReference type="EMBL" id="MBB4267968.1"/>
    </source>
</evidence>
<evidence type="ECO:0000313" key="3">
    <source>
        <dbReference type="Proteomes" id="UP000554286"/>
    </source>
</evidence>
<comment type="caution">
    <text evidence="1">The sequence shown here is derived from an EMBL/GenBank/DDBJ whole genome shotgun (WGS) entry which is preliminary data.</text>
</comment>
<protein>
    <submittedName>
        <fullName evidence="1">Uncharacterized protein</fullName>
    </submittedName>
</protein>
<accession>A0A7W6RG79</accession>
<dbReference type="EMBL" id="JACIGK010000041">
    <property type="protein sequence ID" value="MBB4267968.1"/>
    <property type="molecule type" value="Genomic_DNA"/>
</dbReference>
<feature type="non-terminal residue" evidence="1">
    <location>
        <position position="1"/>
    </location>
</feature>
<gene>
    <name evidence="1" type="ORF">GGD89_003621</name>
    <name evidence="2" type="ORF">GGD89_003955</name>
</gene>